<gene>
    <name evidence="1" type="ORF">HYPSUDRAFT_1002847</name>
</gene>
<name>A0A0D2PBZ5_HYPSF</name>
<protein>
    <submittedName>
        <fullName evidence="1">Uncharacterized protein</fullName>
    </submittedName>
</protein>
<organism evidence="1 2">
    <name type="scientific">Hypholoma sublateritium (strain FD-334 SS-4)</name>
    <dbReference type="NCBI Taxonomy" id="945553"/>
    <lineage>
        <taxon>Eukaryota</taxon>
        <taxon>Fungi</taxon>
        <taxon>Dikarya</taxon>
        <taxon>Basidiomycota</taxon>
        <taxon>Agaricomycotina</taxon>
        <taxon>Agaricomycetes</taxon>
        <taxon>Agaricomycetidae</taxon>
        <taxon>Agaricales</taxon>
        <taxon>Agaricineae</taxon>
        <taxon>Strophariaceae</taxon>
        <taxon>Hypholoma</taxon>
    </lineage>
</organism>
<dbReference type="AlphaFoldDB" id="A0A0D2PBZ5"/>
<dbReference type="Proteomes" id="UP000054270">
    <property type="component" value="Unassembled WGS sequence"/>
</dbReference>
<evidence type="ECO:0000313" key="2">
    <source>
        <dbReference type="Proteomes" id="UP000054270"/>
    </source>
</evidence>
<proteinExistence type="predicted"/>
<reference evidence="2" key="1">
    <citation type="submission" date="2014-04" db="EMBL/GenBank/DDBJ databases">
        <title>Evolutionary Origins and Diversification of the Mycorrhizal Mutualists.</title>
        <authorList>
            <consortium name="DOE Joint Genome Institute"/>
            <consortium name="Mycorrhizal Genomics Consortium"/>
            <person name="Kohler A."/>
            <person name="Kuo A."/>
            <person name="Nagy L.G."/>
            <person name="Floudas D."/>
            <person name="Copeland A."/>
            <person name="Barry K.W."/>
            <person name="Cichocki N."/>
            <person name="Veneault-Fourrey C."/>
            <person name="LaButti K."/>
            <person name="Lindquist E.A."/>
            <person name="Lipzen A."/>
            <person name="Lundell T."/>
            <person name="Morin E."/>
            <person name="Murat C."/>
            <person name="Riley R."/>
            <person name="Ohm R."/>
            <person name="Sun H."/>
            <person name="Tunlid A."/>
            <person name="Henrissat B."/>
            <person name="Grigoriev I.V."/>
            <person name="Hibbett D.S."/>
            <person name="Martin F."/>
        </authorList>
    </citation>
    <scope>NUCLEOTIDE SEQUENCE [LARGE SCALE GENOMIC DNA]</scope>
    <source>
        <strain evidence="2">FD-334 SS-4</strain>
    </source>
</reference>
<keyword evidence="2" id="KW-1185">Reference proteome</keyword>
<dbReference type="EMBL" id="KN817598">
    <property type="protein sequence ID" value="KJA17810.1"/>
    <property type="molecule type" value="Genomic_DNA"/>
</dbReference>
<sequence length="174" mass="19566">MARRNREILRKNEPPIVPPQYIRLKYGILARPEGLRGVLPRTNDEQIFAKDSLVLICVLLLTKSDRAARRTFQVLRRLSAVAKNRPCGQPCASSCVSHFSTSRAHRERFINSRKLHLHSISYGAEPATPLFLSSAAAHTLGRHRNVNTTHTSLYTLSHTHSLSVISYFALISSL</sequence>
<accession>A0A0D2PBZ5</accession>
<evidence type="ECO:0000313" key="1">
    <source>
        <dbReference type="EMBL" id="KJA17810.1"/>
    </source>
</evidence>